<sequence>MLTLQKLQELLNQSISDNESAASAADKQIAEYTAKDPKLIINLHLQNLNSHPLNPSVSGSILELKNLASKAVFDFSHIEDASFQANLKKSLFQALERSDFDESDLNVYGSLVPNIAAQYVFKEEWKEYAPSLIQICKKGSRGGLIALNDSINTRLLKFENYSSDIIPILKTSFGNPKTELFALNILISASNNCDDLTELKSLGPCVVQLVKCCPVDDLNQVVSKLTEFINTKKDFFNSVKLELRSALQIVSTKQGVLARVKRLSTALVEQLK</sequence>
<name>A0ABR2IJR0_9EUKA</name>
<accession>A0ABR2IJR0</accession>
<evidence type="ECO:0000313" key="2">
    <source>
        <dbReference type="Proteomes" id="UP001470230"/>
    </source>
</evidence>
<dbReference type="InterPro" id="IPR016024">
    <property type="entry name" value="ARM-type_fold"/>
</dbReference>
<protein>
    <submittedName>
        <fullName evidence="1">Uncharacterized protein</fullName>
    </submittedName>
</protein>
<evidence type="ECO:0000313" key="1">
    <source>
        <dbReference type="EMBL" id="KAK8863912.1"/>
    </source>
</evidence>
<proteinExistence type="predicted"/>
<dbReference type="Gene3D" id="1.25.10.10">
    <property type="entry name" value="Leucine-rich Repeat Variant"/>
    <property type="match status" value="1"/>
</dbReference>
<keyword evidence="2" id="KW-1185">Reference proteome</keyword>
<comment type="caution">
    <text evidence="1">The sequence shown here is derived from an EMBL/GenBank/DDBJ whole genome shotgun (WGS) entry which is preliminary data.</text>
</comment>
<organism evidence="1 2">
    <name type="scientific">Tritrichomonas musculus</name>
    <dbReference type="NCBI Taxonomy" id="1915356"/>
    <lineage>
        <taxon>Eukaryota</taxon>
        <taxon>Metamonada</taxon>
        <taxon>Parabasalia</taxon>
        <taxon>Tritrichomonadida</taxon>
        <taxon>Tritrichomonadidae</taxon>
        <taxon>Tritrichomonas</taxon>
    </lineage>
</organism>
<reference evidence="1 2" key="1">
    <citation type="submission" date="2024-04" db="EMBL/GenBank/DDBJ databases">
        <title>Tritrichomonas musculus Genome.</title>
        <authorList>
            <person name="Alves-Ferreira E."/>
            <person name="Grigg M."/>
            <person name="Lorenzi H."/>
            <person name="Galac M."/>
        </authorList>
    </citation>
    <scope>NUCLEOTIDE SEQUENCE [LARGE SCALE GENOMIC DNA]</scope>
    <source>
        <strain evidence="1 2">EAF2021</strain>
    </source>
</reference>
<dbReference type="InterPro" id="IPR011989">
    <property type="entry name" value="ARM-like"/>
</dbReference>
<dbReference type="Proteomes" id="UP001470230">
    <property type="component" value="Unassembled WGS sequence"/>
</dbReference>
<gene>
    <name evidence="1" type="ORF">M9Y10_011604</name>
</gene>
<dbReference type="EMBL" id="JAPFFF010000017">
    <property type="protein sequence ID" value="KAK8863912.1"/>
    <property type="molecule type" value="Genomic_DNA"/>
</dbReference>
<dbReference type="SUPFAM" id="SSF48371">
    <property type="entry name" value="ARM repeat"/>
    <property type="match status" value="1"/>
</dbReference>